<keyword evidence="7" id="KW-1185">Reference proteome</keyword>
<evidence type="ECO:0000256" key="4">
    <source>
        <dbReference type="ARBA" id="ARBA00023163"/>
    </source>
</evidence>
<dbReference type="PROSITE" id="PS50931">
    <property type="entry name" value="HTH_LYSR"/>
    <property type="match status" value="1"/>
</dbReference>
<dbReference type="Pfam" id="PF03466">
    <property type="entry name" value="LysR_substrate"/>
    <property type="match status" value="1"/>
</dbReference>
<dbReference type="InterPro" id="IPR005119">
    <property type="entry name" value="LysR_subst-bd"/>
</dbReference>
<dbReference type="PANTHER" id="PTHR30419">
    <property type="entry name" value="HTH-TYPE TRANSCRIPTIONAL REGULATOR YBHD"/>
    <property type="match status" value="1"/>
</dbReference>
<dbReference type="SUPFAM" id="SSF46785">
    <property type="entry name" value="Winged helix' DNA-binding domain"/>
    <property type="match status" value="1"/>
</dbReference>
<evidence type="ECO:0000256" key="3">
    <source>
        <dbReference type="ARBA" id="ARBA00023125"/>
    </source>
</evidence>
<evidence type="ECO:0000259" key="5">
    <source>
        <dbReference type="PROSITE" id="PS50931"/>
    </source>
</evidence>
<evidence type="ECO:0000256" key="1">
    <source>
        <dbReference type="ARBA" id="ARBA00009437"/>
    </source>
</evidence>
<comment type="similarity">
    <text evidence="1">Belongs to the LysR transcriptional regulatory family.</text>
</comment>
<dbReference type="FunFam" id="1.10.10.10:FF:000001">
    <property type="entry name" value="LysR family transcriptional regulator"/>
    <property type="match status" value="1"/>
</dbReference>
<dbReference type="PANTHER" id="PTHR30419:SF2">
    <property type="entry name" value="LYSR FAMILY TRANSCRIPTIONAL REGULATOR"/>
    <property type="match status" value="1"/>
</dbReference>
<evidence type="ECO:0000313" key="7">
    <source>
        <dbReference type="Proteomes" id="UP000238169"/>
    </source>
</evidence>
<reference evidence="7" key="1">
    <citation type="submission" date="2018-01" db="EMBL/GenBank/DDBJ databases">
        <authorList>
            <person name="Peeters C."/>
        </authorList>
    </citation>
    <scope>NUCLEOTIDE SEQUENCE [LARGE SCALE GENOMIC DNA]</scope>
</reference>
<protein>
    <submittedName>
        <fullName evidence="6">LysR family transcriptional regulator</fullName>
    </submittedName>
</protein>
<gene>
    <name evidence="6" type="ORF">NOV72_01582</name>
</gene>
<dbReference type="SUPFAM" id="SSF53850">
    <property type="entry name" value="Periplasmic binding protein-like II"/>
    <property type="match status" value="1"/>
</dbReference>
<dbReference type="Gene3D" id="3.40.190.10">
    <property type="entry name" value="Periplasmic binding protein-like II"/>
    <property type="match status" value="2"/>
</dbReference>
<keyword evidence="3" id="KW-0238">DNA-binding</keyword>
<dbReference type="GO" id="GO:0003700">
    <property type="term" value="F:DNA-binding transcription factor activity"/>
    <property type="evidence" value="ECO:0007669"/>
    <property type="project" value="InterPro"/>
</dbReference>
<accession>A0A2U3I2I1</accession>
<dbReference type="AlphaFoldDB" id="A0A2U3I2I1"/>
<dbReference type="Proteomes" id="UP000238169">
    <property type="component" value="Unassembled WGS sequence"/>
</dbReference>
<name>A0A2U3I2I1_9BURK</name>
<keyword evidence="2" id="KW-0805">Transcription regulation</keyword>
<dbReference type="InterPro" id="IPR000847">
    <property type="entry name" value="LysR_HTH_N"/>
</dbReference>
<organism evidence="6 7">
    <name type="scientific">Caballeronia novacaledonica</name>
    <dbReference type="NCBI Taxonomy" id="1544861"/>
    <lineage>
        <taxon>Bacteria</taxon>
        <taxon>Pseudomonadati</taxon>
        <taxon>Pseudomonadota</taxon>
        <taxon>Betaproteobacteria</taxon>
        <taxon>Burkholderiales</taxon>
        <taxon>Burkholderiaceae</taxon>
        <taxon>Caballeronia</taxon>
    </lineage>
</organism>
<dbReference type="GO" id="GO:0003677">
    <property type="term" value="F:DNA binding"/>
    <property type="evidence" value="ECO:0007669"/>
    <property type="project" value="UniProtKB-KW"/>
</dbReference>
<feature type="domain" description="HTH lysR-type" evidence="5">
    <location>
        <begin position="1"/>
        <end position="58"/>
    </location>
</feature>
<dbReference type="InterPro" id="IPR050950">
    <property type="entry name" value="HTH-type_LysR_regulators"/>
</dbReference>
<dbReference type="InterPro" id="IPR036388">
    <property type="entry name" value="WH-like_DNA-bd_sf"/>
</dbReference>
<dbReference type="GO" id="GO:0005829">
    <property type="term" value="C:cytosol"/>
    <property type="evidence" value="ECO:0007669"/>
    <property type="project" value="TreeGrafter"/>
</dbReference>
<dbReference type="Pfam" id="PF00126">
    <property type="entry name" value="HTH_1"/>
    <property type="match status" value="1"/>
</dbReference>
<dbReference type="OrthoDB" id="8839922at2"/>
<dbReference type="InterPro" id="IPR036390">
    <property type="entry name" value="WH_DNA-bd_sf"/>
</dbReference>
<dbReference type="RefSeq" id="WP_106854068.1">
    <property type="nucleotide sequence ID" value="NZ_OGTP01000004.1"/>
</dbReference>
<evidence type="ECO:0000313" key="6">
    <source>
        <dbReference type="EMBL" id="SPB14340.1"/>
    </source>
</evidence>
<sequence length="304" mass="33807">MHANVLKYFVEVARCGSIRKAAQNLYVASSAVNRQILKLESEMGTELFDRLPNGIRLNAAGERVLQHIRGTLNDFHLMRSELDELKGERKGHVSVVAMDSLFVDFLPATVEEFSDAYPAVTYSIAAVPPHDVPPRVLSGEYDVGITYITKLPAGLDVVTEVPLPPGVVMASSHPLAKRERVTFDACRNHAFLRLEGRSPIQGVMSSDFPAFWESLQPSVTCNSTTLLKRLIASGRGISFFSKLAFLDELSRGDVVWRPIDDENINALTVGIIVPSQRALPHVTGEFVERMVRRLKHVELTLREF</sequence>
<dbReference type="Gene3D" id="1.10.10.10">
    <property type="entry name" value="Winged helix-like DNA-binding domain superfamily/Winged helix DNA-binding domain"/>
    <property type="match status" value="1"/>
</dbReference>
<evidence type="ECO:0000256" key="2">
    <source>
        <dbReference type="ARBA" id="ARBA00023015"/>
    </source>
</evidence>
<proteinExistence type="inferred from homology"/>
<keyword evidence="4" id="KW-0804">Transcription</keyword>
<dbReference type="EMBL" id="OGTP01000004">
    <property type="protein sequence ID" value="SPB14340.1"/>
    <property type="molecule type" value="Genomic_DNA"/>
</dbReference>
<dbReference type="PRINTS" id="PR00039">
    <property type="entry name" value="HTHLYSR"/>
</dbReference>